<reference evidence="2 3" key="1">
    <citation type="submission" date="2017-10" db="EMBL/GenBank/DDBJ databases">
        <title>Comparative genomics in systemic dimorphic fungi from Ajellomycetaceae.</title>
        <authorList>
            <person name="Munoz J.F."/>
            <person name="Mcewen J.G."/>
            <person name="Clay O.K."/>
            <person name="Cuomo C.A."/>
        </authorList>
    </citation>
    <scope>NUCLEOTIDE SEQUENCE [LARGE SCALE GENOMIC DNA]</scope>
    <source>
        <strain evidence="2 3">UAMH5409</strain>
    </source>
</reference>
<gene>
    <name evidence="2" type="ORF">AJ79_10351</name>
</gene>
<sequence length="50" mass="5477">MEVIEQNGSVPGLVAEGEYNLGDMVEGVVKVFRPVGRGRWMKKMGIGLWG</sequence>
<organism evidence="2 3">
    <name type="scientific">Helicocarpus griseus UAMH5409</name>
    <dbReference type="NCBI Taxonomy" id="1447875"/>
    <lineage>
        <taxon>Eukaryota</taxon>
        <taxon>Fungi</taxon>
        <taxon>Dikarya</taxon>
        <taxon>Ascomycota</taxon>
        <taxon>Pezizomycotina</taxon>
        <taxon>Eurotiomycetes</taxon>
        <taxon>Eurotiomycetidae</taxon>
        <taxon>Onygenales</taxon>
        <taxon>Ajellomycetaceae</taxon>
        <taxon>Helicocarpus</taxon>
    </lineage>
</organism>
<dbReference type="Proteomes" id="UP000223968">
    <property type="component" value="Unassembled WGS sequence"/>
</dbReference>
<evidence type="ECO:0000313" key="3">
    <source>
        <dbReference type="Proteomes" id="UP000223968"/>
    </source>
</evidence>
<feature type="non-terminal residue" evidence="2">
    <location>
        <position position="50"/>
    </location>
</feature>
<feature type="domain" description="BBC1/AIM3 cysteine proteinase-fold" evidence="1">
    <location>
        <begin position="2"/>
        <end position="43"/>
    </location>
</feature>
<keyword evidence="3" id="KW-1185">Reference proteome</keyword>
<name>A0A2B7WEC7_9EURO</name>
<dbReference type="OrthoDB" id="4188635at2759"/>
<dbReference type="Pfam" id="PF25459">
    <property type="entry name" value="AIM3_BBC1_C"/>
    <property type="match status" value="1"/>
</dbReference>
<evidence type="ECO:0000259" key="1">
    <source>
        <dbReference type="Pfam" id="PF25459"/>
    </source>
</evidence>
<evidence type="ECO:0000313" key="2">
    <source>
        <dbReference type="EMBL" id="PGG94942.1"/>
    </source>
</evidence>
<accession>A0A2B7WEC7</accession>
<dbReference type="InterPro" id="IPR057402">
    <property type="entry name" value="AIM3_BBC1_C"/>
</dbReference>
<dbReference type="AlphaFoldDB" id="A0A2B7WEC7"/>
<dbReference type="EMBL" id="PDNB01000504">
    <property type="protein sequence ID" value="PGG94942.1"/>
    <property type="molecule type" value="Genomic_DNA"/>
</dbReference>
<proteinExistence type="predicted"/>
<protein>
    <recommendedName>
        <fullName evidence="1">BBC1/AIM3 cysteine proteinase-fold domain-containing protein</fullName>
    </recommendedName>
</protein>
<comment type="caution">
    <text evidence="2">The sequence shown here is derived from an EMBL/GenBank/DDBJ whole genome shotgun (WGS) entry which is preliminary data.</text>
</comment>